<feature type="region of interest" description="Disordered" evidence="1">
    <location>
        <begin position="489"/>
        <end position="568"/>
    </location>
</feature>
<proteinExistence type="predicted"/>
<reference evidence="2 3" key="1">
    <citation type="journal article" date="2013" name="BMC Genomics">
        <title>Comparative genomics of parasitic silkworm microsporidia reveal an association between genome expansion and host adaptation.</title>
        <authorList>
            <person name="Pan G."/>
            <person name="Xu J."/>
            <person name="Li T."/>
            <person name="Xia Q."/>
            <person name="Liu S.L."/>
            <person name="Zhang G."/>
            <person name="Li S."/>
            <person name="Li C."/>
            <person name="Liu H."/>
            <person name="Yang L."/>
            <person name="Liu T."/>
            <person name="Zhang X."/>
            <person name="Wu Z."/>
            <person name="Fan W."/>
            <person name="Dang X."/>
            <person name="Xiang H."/>
            <person name="Tao M."/>
            <person name="Li Y."/>
            <person name="Hu J."/>
            <person name="Li Z."/>
            <person name="Lin L."/>
            <person name="Luo J."/>
            <person name="Geng L."/>
            <person name="Wang L."/>
            <person name="Long M."/>
            <person name="Wan Y."/>
            <person name="He N."/>
            <person name="Zhang Z."/>
            <person name="Lu C."/>
            <person name="Keeling P.J."/>
            <person name="Wang J."/>
            <person name="Xiang Z."/>
            <person name="Zhou Z."/>
        </authorList>
    </citation>
    <scope>NUCLEOTIDE SEQUENCE [LARGE SCALE GENOMIC DNA]</scope>
    <source>
        <strain evidence="3">CQ1 / CVCC 102059</strain>
    </source>
</reference>
<dbReference type="VEuPathDB" id="MicrosporidiaDB:NBO_6g0013"/>
<evidence type="ECO:0000256" key="1">
    <source>
        <dbReference type="SAM" id="MobiDB-lite"/>
    </source>
</evidence>
<gene>
    <name evidence="2" type="primary">HSWP13</name>
    <name evidence="2" type="ORF">NBO_6g0013</name>
</gene>
<name>R0KWJ4_NOSB1</name>
<sequence>MILFGLLAVVLCEVAFLDIKSPDNKKVITGMDSLRLENLDNKKNTFFRFEKKSGFGTRKRGEMYREDENGVRKYLCLLPTGDNEVKLRNEKHDVYITKLRNNTFRISNNKNDCLTIEDNKVTTKKCAKNRNQHFNITFYKNNPEENEIDKDAKEVKDPDVEVDQTRTERKKRSSTTYEDDVDVYMNGDEDKAAKEDVVWVEKPKELVTSDENMKYRVLQPERFKDKRSTSVRIKPGVIEEKHVADVIEKIISTTISTTITETVKKMEVVTEYLPVESTTTIKIPSEQILPPISLAKSDQVESQMTPTVQIENRGSLPELEPIYSSKSLEPASIHMKPEAESITNRPPPQPEIHSSIMPIKPSKRPELKPIYTSQLPKTVSIDKMPELEPIYDVNPSKPRYENQYSYLESDSEESSDRISPPPKIKRSPVKIRRKRSALTEEPDVNLEMSCSSIELSSDSSGVDSSEQRHFGEKLEKLSKEMNRIRLKMSHSQKSNNDHLIKPTHSKGVKNRPENASISHQKNTAQFEETKVQNDKHTKKEIDQKEKNSGYENKHGHKNIHLTSHHGKPKEEVDLNMSTLMFDDVISSALGQDSDIFTGTGLNGLKDELAGTGIEEIIGDKSKRKEENNSQPTAPNHQSGHKTSVSHQRVFRTPAQQQPAQQQPVQQQPIQQQPPQQQPIHQLPPPQQQAVVLPAIQVQPITPHHSIHQPVQNNIQPMPMPNPVQSGVVELKPVEIQPNPTPQSVMNEQVAIPQPVQMSDEEIQAQSDFTGNNKNSKNKKASGNLDDLDVMFLSGEKIGDHPLRRKKVKANETSEIFF</sequence>
<feature type="region of interest" description="Disordered" evidence="1">
    <location>
        <begin position="617"/>
        <end position="685"/>
    </location>
</feature>
<feature type="region of interest" description="Disordered" evidence="1">
    <location>
        <begin position="405"/>
        <end position="444"/>
    </location>
</feature>
<feature type="region of interest" description="Disordered" evidence="1">
    <location>
        <begin position="337"/>
        <end position="373"/>
    </location>
</feature>
<dbReference type="STRING" id="578461.R0KWJ4"/>
<dbReference type="EMBL" id="KB908914">
    <property type="protein sequence ID" value="EOB15261.1"/>
    <property type="molecule type" value="Genomic_DNA"/>
</dbReference>
<evidence type="ECO:0000313" key="2">
    <source>
        <dbReference type="EMBL" id="EOB15261.1"/>
    </source>
</evidence>
<organism evidence="2 3">
    <name type="scientific">Nosema bombycis (strain CQ1 / CVCC 102059)</name>
    <name type="common">Microsporidian parasite</name>
    <name type="synonym">Pebrine of silkworm</name>
    <dbReference type="NCBI Taxonomy" id="578461"/>
    <lineage>
        <taxon>Eukaryota</taxon>
        <taxon>Fungi</taxon>
        <taxon>Fungi incertae sedis</taxon>
        <taxon>Microsporidia</taxon>
        <taxon>Nosematidae</taxon>
        <taxon>Nosema</taxon>
    </lineage>
</organism>
<feature type="compositionally biased region" description="Basic and acidic residues" evidence="1">
    <location>
        <begin position="527"/>
        <end position="553"/>
    </location>
</feature>
<feature type="compositionally biased region" description="Polar residues" evidence="1">
    <location>
        <begin position="513"/>
        <end position="526"/>
    </location>
</feature>
<dbReference type="AlphaFoldDB" id="R0KWJ4"/>
<evidence type="ECO:0000313" key="3">
    <source>
        <dbReference type="Proteomes" id="UP000016927"/>
    </source>
</evidence>
<feature type="compositionally biased region" description="Basic residues" evidence="1">
    <location>
        <begin position="554"/>
        <end position="567"/>
    </location>
</feature>
<feature type="compositionally biased region" description="Basic and acidic residues" evidence="1">
    <location>
        <begin position="617"/>
        <end position="627"/>
    </location>
</feature>
<dbReference type="Proteomes" id="UP000016927">
    <property type="component" value="Unassembled WGS sequence"/>
</dbReference>
<feature type="compositionally biased region" description="Polar residues" evidence="1">
    <location>
        <begin position="628"/>
        <end position="646"/>
    </location>
</feature>
<feature type="compositionally biased region" description="Low complexity" evidence="1">
    <location>
        <begin position="653"/>
        <end position="680"/>
    </location>
</feature>
<accession>R0KWJ4</accession>
<feature type="region of interest" description="Disordered" evidence="1">
    <location>
        <begin position="145"/>
        <end position="176"/>
    </location>
</feature>
<protein>
    <submittedName>
        <fullName evidence="2">Putative spore wall protein 13</fullName>
    </submittedName>
</protein>
<feature type="compositionally biased region" description="Basic and acidic residues" evidence="1">
    <location>
        <begin position="149"/>
        <end position="167"/>
    </location>
</feature>
<keyword evidence="3" id="KW-1185">Reference proteome</keyword>
<feature type="compositionally biased region" description="Basic residues" evidence="1">
    <location>
        <begin position="423"/>
        <end position="436"/>
    </location>
</feature>
<dbReference type="HOGENOM" id="CLU_018360_0_0_1"/>